<dbReference type="CDD" id="cd21077">
    <property type="entry name" value="DBD_Rad14"/>
    <property type="match status" value="1"/>
</dbReference>
<dbReference type="Pfam" id="PF05181">
    <property type="entry name" value="XPA_C"/>
    <property type="match status" value="1"/>
</dbReference>
<evidence type="ECO:0000259" key="7">
    <source>
        <dbReference type="Pfam" id="PF05181"/>
    </source>
</evidence>
<evidence type="ECO:0008006" key="12">
    <source>
        <dbReference type="Google" id="ProtNLM"/>
    </source>
</evidence>
<feature type="region of interest" description="Disordered" evidence="6">
    <location>
        <begin position="37"/>
        <end position="80"/>
    </location>
</feature>
<feature type="region of interest" description="Disordered" evidence="6">
    <location>
        <begin position="265"/>
        <end position="288"/>
    </location>
</feature>
<feature type="region of interest" description="Disordered" evidence="6">
    <location>
        <begin position="239"/>
        <end position="258"/>
    </location>
</feature>
<evidence type="ECO:0000256" key="1">
    <source>
        <dbReference type="ARBA" id="ARBA00004123"/>
    </source>
</evidence>
<evidence type="ECO:0000256" key="3">
    <source>
        <dbReference type="ARBA" id="ARBA00022801"/>
    </source>
</evidence>
<sequence length="611" mass="69579">MSESNTSTPVTPPPQAASAAVPLASEQAKQFQLNRLKAKANQRQREQEAFSSSSSHNTNNKRPLAMTSSPTSGKEKPLKRDSRLGNYFEYDLSSMINTKGGFLVEDGKEVDENLIRKEKEREKQRAMQNLEPPVYLDPNLNPRCQECQSIDIDQTYKKVFGCLVCNKCKNDKPEKYGLLTKTECKEFSAELRDHELMPHLLKANPHKSTFANMMLFLRYQVEEFAWKKWGSPEALDAEYDRRTAEKKKKKNKKFEDNLRQLRKRTKEGIWQKRKDNEHRHSFGPLEKGPNGMAKQICHECGFSVDVEHERISTSLEVETLDVNLFRSKNLWLPQLSRGVFGGQVISQALVSATNCVGPEYALHSMHCYFLASASPSTPILYHVEDMRTGRSYASRLVKAVQTGQTIFILVCSFQKPEPWQPSYQLPIPIVPEPLKCESEEVRYEGLAAQEGIHPRLKQYYLSCAAERAKSPIDIRIARDYKGEEVQMYWMQARNIPHYDAPFQKCILGYLSDFHFISTAPRILGLKRFGKGPTGLAMLSSLDHSIYFYDNDFDCGDWLLYVMDSPRIGSGRGIMHGRLYARSGKLVAVTSQEGVVRADIREPGAPTRSAKL</sequence>
<accession>A0A9P6A6I3</accession>
<evidence type="ECO:0000313" key="11">
    <source>
        <dbReference type="Proteomes" id="UP000807025"/>
    </source>
</evidence>
<dbReference type="Gene3D" id="3.90.530.10">
    <property type="entry name" value="XPA C-terminal domain"/>
    <property type="match status" value="1"/>
</dbReference>
<reference evidence="10" key="1">
    <citation type="submission" date="2020-11" db="EMBL/GenBank/DDBJ databases">
        <authorList>
            <consortium name="DOE Joint Genome Institute"/>
            <person name="Ahrendt S."/>
            <person name="Riley R."/>
            <person name="Andreopoulos W."/>
            <person name="Labutti K."/>
            <person name="Pangilinan J."/>
            <person name="Ruiz-Duenas F.J."/>
            <person name="Barrasa J.M."/>
            <person name="Sanchez-Garcia M."/>
            <person name="Camarero S."/>
            <person name="Miyauchi S."/>
            <person name="Serrano A."/>
            <person name="Linde D."/>
            <person name="Babiker R."/>
            <person name="Drula E."/>
            <person name="Ayuso-Fernandez I."/>
            <person name="Pacheco R."/>
            <person name="Padilla G."/>
            <person name="Ferreira P."/>
            <person name="Barriuso J."/>
            <person name="Kellner H."/>
            <person name="Castanera R."/>
            <person name="Alfaro M."/>
            <person name="Ramirez L."/>
            <person name="Pisabarro A.G."/>
            <person name="Kuo A."/>
            <person name="Tritt A."/>
            <person name="Lipzen A."/>
            <person name="He G."/>
            <person name="Yan M."/>
            <person name="Ng V."/>
            <person name="Cullen D."/>
            <person name="Martin F."/>
            <person name="Rosso M.-N."/>
            <person name="Henrissat B."/>
            <person name="Hibbett D."/>
            <person name="Martinez A.T."/>
            <person name="Grigoriev I.V."/>
        </authorList>
    </citation>
    <scope>NUCLEOTIDE SEQUENCE</scope>
    <source>
        <strain evidence="10">ATCC 90797</strain>
    </source>
</reference>
<dbReference type="Proteomes" id="UP000807025">
    <property type="component" value="Unassembled WGS sequence"/>
</dbReference>
<proteinExistence type="inferred from homology"/>
<dbReference type="InterPro" id="IPR049449">
    <property type="entry name" value="TesB_ACOT8-like_N"/>
</dbReference>
<dbReference type="Pfam" id="PF20789">
    <property type="entry name" value="4HBT_3C"/>
    <property type="match status" value="1"/>
</dbReference>
<dbReference type="InterPro" id="IPR037129">
    <property type="entry name" value="XPA_sf"/>
</dbReference>
<evidence type="ECO:0000313" key="10">
    <source>
        <dbReference type="EMBL" id="KAF9499922.1"/>
    </source>
</evidence>
<dbReference type="OrthoDB" id="68328at2759"/>
<dbReference type="AlphaFoldDB" id="A0A9P6A6I3"/>
<comment type="similarity">
    <text evidence="2">Belongs to the C/M/P thioester hydrolase family.</text>
</comment>
<evidence type="ECO:0000256" key="4">
    <source>
        <dbReference type="ARBA" id="ARBA00022833"/>
    </source>
</evidence>
<keyword evidence="5" id="KW-0539">Nucleus</keyword>
<dbReference type="Gene3D" id="2.40.160.210">
    <property type="entry name" value="Acyl-CoA thioesterase, double hotdog domain"/>
    <property type="match status" value="1"/>
</dbReference>
<organism evidence="10 11">
    <name type="scientific">Pleurotus eryngii</name>
    <name type="common">Boletus of the steppes</name>
    <dbReference type="NCBI Taxonomy" id="5323"/>
    <lineage>
        <taxon>Eukaryota</taxon>
        <taxon>Fungi</taxon>
        <taxon>Dikarya</taxon>
        <taxon>Basidiomycota</taxon>
        <taxon>Agaricomycotina</taxon>
        <taxon>Agaricomycetes</taxon>
        <taxon>Agaricomycetidae</taxon>
        <taxon>Agaricales</taxon>
        <taxon>Pleurotineae</taxon>
        <taxon>Pleurotaceae</taxon>
        <taxon>Pleurotus</taxon>
    </lineage>
</organism>
<feature type="domain" description="XPA C-terminal" evidence="7">
    <location>
        <begin position="175"/>
        <end position="221"/>
    </location>
</feature>
<dbReference type="GO" id="GO:0006289">
    <property type="term" value="P:nucleotide-excision repair"/>
    <property type="evidence" value="ECO:0007669"/>
    <property type="project" value="InterPro"/>
</dbReference>
<dbReference type="NCBIfam" id="TIGR00598">
    <property type="entry name" value="rad14"/>
    <property type="match status" value="1"/>
</dbReference>
<dbReference type="PANTHER" id="PTHR11066">
    <property type="entry name" value="ACYL-COA THIOESTERASE"/>
    <property type="match status" value="1"/>
</dbReference>
<dbReference type="GO" id="GO:0005634">
    <property type="term" value="C:nucleus"/>
    <property type="evidence" value="ECO:0007669"/>
    <property type="project" value="UniProtKB-SubCell"/>
</dbReference>
<dbReference type="InterPro" id="IPR003703">
    <property type="entry name" value="Acyl_CoA_thio"/>
</dbReference>
<feature type="domain" description="Acyl-CoA thioesterase-like C-terminal" evidence="9">
    <location>
        <begin position="478"/>
        <end position="595"/>
    </location>
</feature>
<dbReference type="GO" id="GO:0005782">
    <property type="term" value="C:peroxisomal matrix"/>
    <property type="evidence" value="ECO:0007669"/>
    <property type="project" value="UniProtKB-SubCell"/>
</dbReference>
<keyword evidence="11" id="KW-1185">Reference proteome</keyword>
<evidence type="ECO:0000259" key="9">
    <source>
        <dbReference type="Pfam" id="PF20789"/>
    </source>
</evidence>
<dbReference type="Pfam" id="PF13622">
    <property type="entry name" value="4HBT_3"/>
    <property type="match status" value="1"/>
</dbReference>
<dbReference type="CDD" id="cd03445">
    <property type="entry name" value="Thioesterase_II_repeat2"/>
    <property type="match status" value="1"/>
</dbReference>
<dbReference type="GO" id="GO:0003684">
    <property type="term" value="F:damaged DNA binding"/>
    <property type="evidence" value="ECO:0007669"/>
    <property type="project" value="InterPro"/>
</dbReference>
<dbReference type="CDD" id="cd03444">
    <property type="entry name" value="Thioesterase_II_repeat1"/>
    <property type="match status" value="1"/>
</dbReference>
<gene>
    <name evidence="10" type="ORF">BDN71DRAFT_1486947</name>
</gene>
<evidence type="ECO:0000256" key="6">
    <source>
        <dbReference type="SAM" id="MobiDB-lite"/>
    </source>
</evidence>
<feature type="compositionally biased region" description="Polar residues" evidence="6">
    <location>
        <begin position="49"/>
        <end position="72"/>
    </location>
</feature>
<feature type="domain" description="Acyl-CoA thioesterase-like N-terminal HotDog" evidence="8">
    <location>
        <begin position="333"/>
        <end position="414"/>
    </location>
</feature>
<evidence type="ECO:0000256" key="2">
    <source>
        <dbReference type="ARBA" id="ARBA00006538"/>
    </source>
</evidence>
<dbReference type="InterPro" id="IPR049450">
    <property type="entry name" value="ACOT8-like_C"/>
</dbReference>
<dbReference type="InterPro" id="IPR042171">
    <property type="entry name" value="Acyl-CoA_hotdog"/>
</dbReference>
<feature type="region of interest" description="Disordered" evidence="6">
    <location>
        <begin position="1"/>
        <end position="23"/>
    </location>
</feature>
<dbReference type="InterPro" id="IPR000465">
    <property type="entry name" value="XPA/RAD14"/>
</dbReference>
<dbReference type="InterPro" id="IPR029069">
    <property type="entry name" value="HotDog_dom_sf"/>
</dbReference>
<dbReference type="GO" id="GO:0009062">
    <property type="term" value="P:fatty acid catabolic process"/>
    <property type="evidence" value="ECO:0007669"/>
    <property type="project" value="TreeGrafter"/>
</dbReference>
<evidence type="ECO:0000259" key="8">
    <source>
        <dbReference type="Pfam" id="PF13622"/>
    </source>
</evidence>
<dbReference type="SUPFAM" id="SSF54637">
    <property type="entry name" value="Thioesterase/thiol ester dehydrase-isomerase"/>
    <property type="match status" value="2"/>
</dbReference>
<dbReference type="InterPro" id="IPR022656">
    <property type="entry name" value="XPA_C"/>
</dbReference>
<protein>
    <recommendedName>
        <fullName evidence="12">XPA C-terminal domain-containing protein</fullName>
    </recommendedName>
</protein>
<comment type="subcellular location">
    <subcellularLocation>
        <location evidence="1">Nucleus</location>
    </subcellularLocation>
</comment>
<feature type="compositionally biased region" description="Basic and acidic residues" evidence="6">
    <location>
        <begin position="266"/>
        <end position="280"/>
    </location>
</feature>
<evidence type="ECO:0000256" key="5">
    <source>
        <dbReference type="ARBA" id="ARBA00023242"/>
    </source>
</evidence>
<dbReference type="GO" id="GO:0047617">
    <property type="term" value="F:fatty acyl-CoA hydrolase activity"/>
    <property type="evidence" value="ECO:0007669"/>
    <property type="project" value="InterPro"/>
</dbReference>
<dbReference type="EMBL" id="MU154530">
    <property type="protein sequence ID" value="KAF9499922.1"/>
    <property type="molecule type" value="Genomic_DNA"/>
</dbReference>
<dbReference type="InterPro" id="IPR009061">
    <property type="entry name" value="DNA-bd_dom_put_sf"/>
</dbReference>
<keyword evidence="4" id="KW-0862">Zinc</keyword>
<keyword evidence="3" id="KW-0378">Hydrolase</keyword>
<name>A0A9P6A6I3_PLEER</name>
<dbReference type="GO" id="GO:0006637">
    <property type="term" value="P:acyl-CoA metabolic process"/>
    <property type="evidence" value="ECO:0007669"/>
    <property type="project" value="InterPro"/>
</dbReference>
<comment type="caution">
    <text evidence="10">The sequence shown here is derived from an EMBL/GenBank/DDBJ whole genome shotgun (WGS) entry which is preliminary data.</text>
</comment>
<dbReference type="PANTHER" id="PTHR11066:SF34">
    <property type="entry name" value="ACYL-COENZYME A THIOESTERASE 8"/>
    <property type="match status" value="1"/>
</dbReference>
<dbReference type="SUPFAM" id="SSF46955">
    <property type="entry name" value="Putative DNA-binding domain"/>
    <property type="match status" value="1"/>
</dbReference>